<dbReference type="EMBL" id="CAJOBF010021866">
    <property type="protein sequence ID" value="CAF4388966.1"/>
    <property type="molecule type" value="Genomic_DNA"/>
</dbReference>
<gene>
    <name evidence="1" type="ORF">UXM345_LOCUS37752</name>
</gene>
<dbReference type="AlphaFoldDB" id="A0A820NHS2"/>
<organism evidence="1 2">
    <name type="scientific">Rotaria magnacalcarata</name>
    <dbReference type="NCBI Taxonomy" id="392030"/>
    <lineage>
        <taxon>Eukaryota</taxon>
        <taxon>Metazoa</taxon>
        <taxon>Spiralia</taxon>
        <taxon>Gnathifera</taxon>
        <taxon>Rotifera</taxon>
        <taxon>Eurotatoria</taxon>
        <taxon>Bdelloidea</taxon>
        <taxon>Philodinida</taxon>
        <taxon>Philodinidae</taxon>
        <taxon>Rotaria</taxon>
    </lineage>
</organism>
<feature type="non-terminal residue" evidence="1">
    <location>
        <position position="1"/>
    </location>
</feature>
<proteinExistence type="predicted"/>
<evidence type="ECO:0000313" key="1">
    <source>
        <dbReference type="EMBL" id="CAF4388966.1"/>
    </source>
</evidence>
<reference evidence="1" key="1">
    <citation type="submission" date="2021-02" db="EMBL/GenBank/DDBJ databases">
        <authorList>
            <person name="Nowell W R."/>
        </authorList>
    </citation>
    <scope>NUCLEOTIDE SEQUENCE</scope>
</reference>
<comment type="caution">
    <text evidence="1">The sequence shown here is derived from an EMBL/GenBank/DDBJ whole genome shotgun (WGS) entry which is preliminary data.</text>
</comment>
<evidence type="ECO:0000313" key="2">
    <source>
        <dbReference type="Proteomes" id="UP000663842"/>
    </source>
</evidence>
<accession>A0A820NHS2</accession>
<dbReference type="Proteomes" id="UP000663842">
    <property type="component" value="Unassembled WGS sequence"/>
</dbReference>
<protein>
    <submittedName>
        <fullName evidence="1">Uncharacterized protein</fullName>
    </submittedName>
</protein>
<name>A0A820NHS2_9BILA</name>
<feature type="non-terminal residue" evidence="1">
    <location>
        <position position="173"/>
    </location>
</feature>
<sequence>ALVQGNVLVIFEGLDEVPAHVDRSDLMKEINTLLERGIDYDVIHDKLTYSVYEKKEINNTKDPLFGNRFIITSRIEGNYFEDINFYIPRLIIEDMTNDALKLFSGLFNEFGQNSFRFIHRTFQEYLAAKSIIYSNGSERSEDMIYEIIKSRIGIPNWRVPLSMTFGILSKLSQ</sequence>